<feature type="compositionally biased region" description="Low complexity" evidence="2">
    <location>
        <begin position="1863"/>
        <end position="1884"/>
    </location>
</feature>
<feature type="transmembrane region" description="Helical" evidence="3">
    <location>
        <begin position="1675"/>
        <end position="1697"/>
    </location>
</feature>
<keyword evidence="5" id="KW-1185">Reference proteome</keyword>
<keyword evidence="3" id="KW-0472">Membrane</keyword>
<feature type="transmembrane region" description="Helical" evidence="3">
    <location>
        <begin position="1536"/>
        <end position="1557"/>
    </location>
</feature>
<proteinExistence type="predicted"/>
<reference evidence="4 5" key="1">
    <citation type="submission" date="2010-05" db="EMBL/GenBank/DDBJ databases">
        <title>The Genome Sequence of Thecamonas trahens ATCC 50062.</title>
        <authorList>
            <consortium name="The Broad Institute Genome Sequencing Platform"/>
            <person name="Russ C."/>
            <person name="Cuomo C."/>
            <person name="Shea T."/>
            <person name="Young S.K."/>
            <person name="Zeng Q."/>
            <person name="Koehrsen M."/>
            <person name="Haas B."/>
            <person name="Borodovsky M."/>
            <person name="Guigo R."/>
            <person name="Alvarado L."/>
            <person name="Berlin A."/>
            <person name="Bochicchio J."/>
            <person name="Borenstein D."/>
            <person name="Chapman S."/>
            <person name="Chen Z."/>
            <person name="Freedman E."/>
            <person name="Gellesch M."/>
            <person name="Goldberg J."/>
            <person name="Griggs A."/>
            <person name="Gujja S."/>
            <person name="Heilman E."/>
            <person name="Heiman D."/>
            <person name="Hepburn T."/>
            <person name="Howarth C."/>
            <person name="Jen D."/>
            <person name="Larson L."/>
            <person name="Mehta T."/>
            <person name="Park D."/>
            <person name="Pearson M."/>
            <person name="Roberts A."/>
            <person name="Saif S."/>
            <person name="Shenoy N."/>
            <person name="Sisk P."/>
            <person name="Stolte C."/>
            <person name="Sykes S."/>
            <person name="Thomson T."/>
            <person name="Walk T."/>
            <person name="White J."/>
            <person name="Yandava C."/>
            <person name="Burger G."/>
            <person name="Gray M.W."/>
            <person name="Holland P.W.H."/>
            <person name="King N."/>
            <person name="Lang F.B.F."/>
            <person name="Roger A.J."/>
            <person name="Ruiz-Trillo I."/>
            <person name="Lander E."/>
            <person name="Nusbaum C."/>
        </authorList>
    </citation>
    <scope>NUCLEOTIDE SEQUENCE [LARGE SCALE GENOMIC DNA]</scope>
    <source>
        <strain evidence="4 5">ATCC 50062</strain>
    </source>
</reference>
<feature type="transmembrane region" description="Helical" evidence="3">
    <location>
        <begin position="1630"/>
        <end position="1654"/>
    </location>
</feature>
<feature type="transmembrane region" description="Helical" evidence="3">
    <location>
        <begin position="1703"/>
        <end position="1722"/>
    </location>
</feature>
<evidence type="ECO:0000313" key="4">
    <source>
        <dbReference type="EMBL" id="KNC46409.1"/>
    </source>
</evidence>
<accession>A0A0L0D230</accession>
<evidence type="ECO:0000256" key="3">
    <source>
        <dbReference type="SAM" id="Phobius"/>
    </source>
</evidence>
<evidence type="ECO:0000313" key="5">
    <source>
        <dbReference type="Proteomes" id="UP000054408"/>
    </source>
</evidence>
<dbReference type="EMBL" id="GL349442">
    <property type="protein sequence ID" value="KNC46409.1"/>
    <property type="molecule type" value="Genomic_DNA"/>
</dbReference>
<keyword evidence="1" id="KW-0732">Signal</keyword>
<dbReference type="PANTHER" id="PTHR11319:SF35">
    <property type="entry name" value="OUTER MEMBRANE PROTEIN PMPC-RELATED"/>
    <property type="match status" value="1"/>
</dbReference>
<protein>
    <recommendedName>
        <fullName evidence="6">Tyrosine-protein kinase ephrin type A/B receptor-like domain-containing protein</fullName>
    </recommendedName>
</protein>
<feature type="transmembrane region" description="Helical" evidence="3">
    <location>
        <begin position="1765"/>
        <end position="1786"/>
    </location>
</feature>
<keyword evidence="3" id="KW-0812">Transmembrane</keyword>
<dbReference type="Gene3D" id="2.130.10.130">
    <property type="entry name" value="Integrin alpha, N-terminal"/>
    <property type="match status" value="2"/>
</dbReference>
<feature type="transmembrane region" description="Helical" evidence="3">
    <location>
        <begin position="1438"/>
        <end position="1460"/>
    </location>
</feature>
<dbReference type="InterPro" id="IPR028994">
    <property type="entry name" value="Integrin_alpha_N"/>
</dbReference>
<feature type="transmembrane region" description="Helical" evidence="3">
    <location>
        <begin position="1734"/>
        <end position="1753"/>
    </location>
</feature>
<keyword evidence="3" id="KW-1133">Transmembrane helix</keyword>
<feature type="transmembrane region" description="Helical" evidence="3">
    <location>
        <begin position="1472"/>
        <end position="1492"/>
    </location>
</feature>
<evidence type="ECO:0000256" key="2">
    <source>
        <dbReference type="SAM" id="MobiDB-lite"/>
    </source>
</evidence>
<dbReference type="Proteomes" id="UP000054408">
    <property type="component" value="Unassembled WGS sequence"/>
</dbReference>
<dbReference type="RefSeq" id="XP_013760702.1">
    <property type="nucleotide sequence ID" value="XM_013905248.1"/>
</dbReference>
<sequence length="1884" mass="191906">MVALAPVAVAVCNKPNYKPVTPVNAGTASAAVIVGAMAALNGDAELDVVVAGGGVGGPYAVEAMFAAADLTLTSGGTIGSVANLSLALVAADLLASSSADDVVVVTDAGHAVVLENSDGTGGAFVQHASHAAAEEGQTDLVGVASGDFVGNGREQLLVCFSGGLSSTMTVLVPDSAAASRLVGHVVDPTGNLVQACGAGDVNGDGMTDVVVLLPSRDIRVWPSIGGGEFEASIFQAAAPSFGGSVQVTVCDFEGDGFADVLISKYNQASIFSNIGGRLADTRVSSVHGLLSSLSEVAVGDINADGSLDVLMVTTSEVYVAPNSGLGSFGQGEHLVMSVASGLLLRARIGRDATRVYLASGAAIKAVPIGQVSAGIAPWGERISLSDLPSTSGSAAPMTVEVADVNRDGINDAVTGNAAGVQVYLGRGSASFVLSQVVRSSFPVALQVVDVTGDGYADILVRVTSLVELYINDGQGRFPSSFRSLPCPNVQAMFSFDVDGNGISDVVCVATQQVTWLESRPGFGPVTTPSALLTFPSTMGAQGMRARDLNGDGWADIVGRSAGSLVVALATGPGEFGAPTTLSSTSACAQAMEVLHINQLVDNHLDMICVSSSATDLVYFLGDGAGGMVYGGNIGTATLSKFTIQWSLAADMDGDGLADFAVLDRDVGATACKLWRVLFDGLGGFTIDMLSHTYIHGAFAGDVTNDGISDMMLVLGPTPANGGTSATYSGSWYVLAGQAAVKMTNPRLVTVPVSTNPISIAPTLGGLTAGPTCWAAVVEISAVVHGCTRIGGQYVEKEQELIIRPAGGGSTATIDCGGGGGGALLENYGRTAAGVVTAGESRLMLRDVVVANCSSMTSSGVQSLSGLGGAISVRDAAILQTLDTRLEGNTARVAGGAVAVTGNTAEAWLIRTTLTRNVASGSFEIQGGGGAIALLGMSGQMTLSESVMSNNVAVASGGGAFAMPSTRESDDDPLPQIEIVASTVSGNTAGAGGCLACLGCSPGTMVLGSGAVVTECRAAFGGCVSTVDAVSYVMPVADASVARSASAGMLRGVALPPPPPPGAYAVLTSKTGAQIGRCSADYGGLSFACGAGIELTAASVAGGNVAGVGGGLQFTCPLESGAAPPLASSYTWLALPASVAADPASVASVGGNGYGLLRATPPVRMAQEVASGRLTSGVPATAGEFVMLDALGNRVKDDSIAGSVAAASASSALVQGFELGIKPSVAGTLSVRGMVVSVATAAVAAGPTPVTLELKPDVLYDGVTTLSVDIEVGSCPIGFGALVSEEDGILRCGKCGEGTFSNDESTAPCDVIPACPKNSVRVDVAANSTTGGVVTGEALPCLCLPGYWRPDNVSFAEPCIECPPGGVCRGGHEAPIAASDFFPIRPGSTNFVRCLRPEVCVGNGLCSTGSTGYMCSACAETYYTGPTGECLACPGGSDYAFSGVAFVLLSVSVLIGVVIALKMNANVTGLRVRMLPATLAMTLVAFQVVGVFSEASFAWTRASQQVLSVFAFSNVDTTVFATECEVRSWHARYLTTLGIFATFLLAPTVVVVMIKATVGDLYARFVTLNNMSYSAAVQSVLNTLAPLVYIPVARNALMLFDCIELPSGDVVLDADPGVACLDAAWWSSLPFGVAFVIVFVFGFPFLGWVWLYLSSYQLRENSTYLRLGTLYRLYRLPYYWVGIAELCRRLILVIVTLFFSSLPLGQFALLVVVFVGSLGFVASNRPFYFPLYDETEVRISAALLSLLFMGMASYAERSTSGGSETFLYVGTLICLGVLVAVCANAVIRDISQIYRERSSSSTYTTSSVRLDRLLEMVDKEAVDTDPKALQDRLVARLKSVPGTSSGAFVPAVPAAGQDSGSGLGLASVHGHSGSSSTSSLGSEYV</sequence>
<dbReference type="InterPro" id="IPR013517">
    <property type="entry name" value="FG-GAP"/>
</dbReference>
<feature type="region of interest" description="Disordered" evidence="2">
    <location>
        <begin position="1862"/>
        <end position="1884"/>
    </location>
</feature>
<evidence type="ECO:0008006" key="6">
    <source>
        <dbReference type="Google" id="ProtNLM"/>
    </source>
</evidence>
<dbReference type="SUPFAM" id="SSF69318">
    <property type="entry name" value="Integrin alpha N-terminal domain"/>
    <property type="match status" value="3"/>
</dbReference>
<organism evidence="4 5">
    <name type="scientific">Thecamonas trahens ATCC 50062</name>
    <dbReference type="NCBI Taxonomy" id="461836"/>
    <lineage>
        <taxon>Eukaryota</taxon>
        <taxon>Apusozoa</taxon>
        <taxon>Apusomonadida</taxon>
        <taxon>Apusomonadidae</taxon>
        <taxon>Thecamonas</taxon>
    </lineage>
</organism>
<dbReference type="GeneID" id="25562513"/>
<gene>
    <name evidence="4" type="ORF">AMSG_02864</name>
</gene>
<dbReference type="OrthoDB" id="3153136at2759"/>
<feature type="transmembrane region" description="Helical" evidence="3">
    <location>
        <begin position="1569"/>
        <end position="1589"/>
    </location>
</feature>
<evidence type="ECO:0000256" key="1">
    <source>
        <dbReference type="ARBA" id="ARBA00022729"/>
    </source>
</evidence>
<name>A0A0L0D230_THETB</name>
<dbReference type="Pfam" id="PF13517">
    <property type="entry name" value="FG-GAP_3"/>
    <property type="match status" value="3"/>
</dbReference>
<dbReference type="PANTHER" id="PTHR11319">
    <property type="entry name" value="G PROTEIN-COUPLED RECEPTOR-RELATED"/>
    <property type="match status" value="1"/>
</dbReference>